<evidence type="ECO:0000313" key="2">
    <source>
        <dbReference type="EMBL" id="GGK07831.1"/>
    </source>
</evidence>
<organism evidence="2 3">
    <name type="scientific">Luteimonas terricola</name>
    <dbReference type="NCBI Taxonomy" id="645597"/>
    <lineage>
        <taxon>Bacteria</taxon>
        <taxon>Pseudomonadati</taxon>
        <taxon>Pseudomonadota</taxon>
        <taxon>Gammaproteobacteria</taxon>
        <taxon>Lysobacterales</taxon>
        <taxon>Lysobacteraceae</taxon>
        <taxon>Luteimonas</taxon>
    </lineage>
</organism>
<evidence type="ECO:0000313" key="3">
    <source>
        <dbReference type="Proteomes" id="UP000599009"/>
    </source>
</evidence>
<keyword evidence="1" id="KW-0472">Membrane</keyword>
<dbReference type="EMBL" id="BMME01000001">
    <property type="protein sequence ID" value="GGK07831.1"/>
    <property type="molecule type" value="Genomic_DNA"/>
</dbReference>
<comment type="caution">
    <text evidence="2">The sequence shown here is derived from an EMBL/GenBank/DDBJ whole genome shotgun (WGS) entry which is preliminary data.</text>
</comment>
<dbReference type="Proteomes" id="UP000599009">
    <property type="component" value="Unassembled WGS sequence"/>
</dbReference>
<evidence type="ECO:0000256" key="1">
    <source>
        <dbReference type="SAM" id="Phobius"/>
    </source>
</evidence>
<name>A0ABQ2EE46_9GAMM</name>
<accession>A0ABQ2EE46</accession>
<reference evidence="3" key="1">
    <citation type="journal article" date="2019" name="Int. J. Syst. Evol. Microbiol.">
        <title>The Global Catalogue of Microorganisms (GCM) 10K type strain sequencing project: providing services to taxonomists for standard genome sequencing and annotation.</title>
        <authorList>
            <consortium name="The Broad Institute Genomics Platform"/>
            <consortium name="The Broad Institute Genome Sequencing Center for Infectious Disease"/>
            <person name="Wu L."/>
            <person name="Ma J."/>
        </authorList>
    </citation>
    <scope>NUCLEOTIDE SEQUENCE [LARGE SCALE GENOMIC DNA]</scope>
    <source>
        <strain evidence="3">CGMCC 1.8985</strain>
    </source>
</reference>
<keyword evidence="1" id="KW-1133">Transmembrane helix</keyword>
<dbReference type="RefSeq" id="WP_132986300.1">
    <property type="nucleotide sequence ID" value="NZ_BMME01000001.1"/>
</dbReference>
<protein>
    <submittedName>
        <fullName evidence="2">Uncharacterized protein</fullName>
    </submittedName>
</protein>
<keyword evidence="3" id="KW-1185">Reference proteome</keyword>
<keyword evidence="1" id="KW-0812">Transmembrane</keyword>
<feature type="transmembrane region" description="Helical" evidence="1">
    <location>
        <begin position="20"/>
        <end position="37"/>
    </location>
</feature>
<feature type="transmembrane region" description="Helical" evidence="1">
    <location>
        <begin position="49"/>
        <end position="69"/>
    </location>
</feature>
<proteinExistence type="predicted"/>
<sequence length="76" mass="7492">MDFAALHDLRCHLLPVIDDAGVPAIIAVLLGAAALTPSSRGLLGQSAHARGLGVTALVALVAVLAGAAAQTNDNLA</sequence>
<gene>
    <name evidence="2" type="ORF">GCM10011394_16410</name>
</gene>